<sequence>MTNPEQTTATLATDYDIVVFGATSFVGQILTRYLADTYGVGNQVRWAIAGRSPSKLASVRDSLGGSASQLPIIAADAGDAVSLAAMCRQSRVIISTVGPYALYGEPLVKACVEHGTDYCDLTGEVQWIRRMIEKYEVQARESGARIVHCCGFDSIPSDMGVWFLQQEAEKRFGQPCEEVRMRVKVAKGGLSGGTVASMMNVAREAAADPALRKELANPFSICPPEHRSSKRQPSLKSAAYDEDFGVWLAPFVMAAINTRIVHRSNALMGARYGKEFTYDEAMMTGKGLKARATAYGITGALGGFLVAAAIRPSRWLLERYVVPKPGEGPSPEAQRSGFYDLRFIGKTASGEEIRTKVTGDRDPGYGSTAKMLGEAGNCLAFDIAKSDKEGGFWTPASIFDGQLLARLTAKAGLTFEVIEPR</sequence>
<dbReference type="PANTHER" id="PTHR12286">
    <property type="entry name" value="SACCHAROPINE DEHYDROGENASE-LIKE OXIDOREDUCTASE"/>
    <property type="match status" value="1"/>
</dbReference>
<dbReference type="InterPro" id="IPR036291">
    <property type="entry name" value="NAD(P)-bd_dom_sf"/>
</dbReference>
<dbReference type="Pfam" id="PF03435">
    <property type="entry name" value="Sacchrp_dh_NADP"/>
    <property type="match status" value="1"/>
</dbReference>
<comment type="similarity">
    <text evidence="1">Belongs to the saccharopine dehydrogenase family. Enoyl reductase subfamily.</text>
</comment>
<dbReference type="FunFam" id="3.40.50.720:FF:000413">
    <property type="entry name" value="Trans-acting enoyl reductase"/>
    <property type="match status" value="1"/>
</dbReference>
<proteinExistence type="inferred from homology"/>
<evidence type="ECO:0000313" key="3">
    <source>
        <dbReference type="EMBL" id="PHQ16942.1"/>
    </source>
</evidence>
<dbReference type="InterPro" id="IPR051276">
    <property type="entry name" value="Saccharopine_DH-like_oxidrdct"/>
</dbReference>
<protein>
    <submittedName>
        <fullName evidence="3">Saccharopine dehydrogenase</fullName>
    </submittedName>
</protein>
<evidence type="ECO:0000256" key="1">
    <source>
        <dbReference type="ARBA" id="ARBA00010591"/>
    </source>
</evidence>
<organism evidence="3 4">
    <name type="scientific">Marinobacter profundi</name>
    <dbReference type="NCBI Taxonomy" id="2666256"/>
    <lineage>
        <taxon>Bacteria</taxon>
        <taxon>Pseudomonadati</taxon>
        <taxon>Pseudomonadota</taxon>
        <taxon>Gammaproteobacteria</taxon>
        <taxon>Pseudomonadales</taxon>
        <taxon>Marinobacteraceae</taxon>
        <taxon>Marinobacter</taxon>
    </lineage>
</organism>
<comment type="caution">
    <text evidence="3">The sequence shown here is derived from an EMBL/GenBank/DDBJ whole genome shotgun (WGS) entry which is preliminary data.</text>
</comment>
<evidence type="ECO:0000259" key="2">
    <source>
        <dbReference type="Pfam" id="PF03435"/>
    </source>
</evidence>
<evidence type="ECO:0000313" key="4">
    <source>
        <dbReference type="Proteomes" id="UP000231409"/>
    </source>
</evidence>
<dbReference type="PANTHER" id="PTHR12286:SF5">
    <property type="entry name" value="SACCHAROPINE DEHYDROGENASE-LIKE OXIDOREDUCTASE"/>
    <property type="match status" value="1"/>
</dbReference>
<keyword evidence="4" id="KW-1185">Reference proteome</keyword>
<gene>
    <name evidence="3" type="ORF">CLH61_02970</name>
</gene>
<dbReference type="AlphaFoldDB" id="A0A2G1UR40"/>
<dbReference type="Gene3D" id="3.40.50.720">
    <property type="entry name" value="NAD(P)-binding Rossmann-like Domain"/>
    <property type="match status" value="1"/>
</dbReference>
<reference evidence="3 4" key="1">
    <citation type="submission" date="2017-09" db="EMBL/GenBank/DDBJ databases">
        <title>The draft genome sequences of Marinobacter sp. PWS21.</title>
        <authorList>
            <person name="Cao J."/>
        </authorList>
    </citation>
    <scope>NUCLEOTIDE SEQUENCE [LARGE SCALE GENOMIC DNA]</scope>
    <source>
        <strain evidence="3 4">PWS21</strain>
    </source>
</reference>
<accession>A0A2G1UR40</accession>
<dbReference type="GO" id="GO:0005886">
    <property type="term" value="C:plasma membrane"/>
    <property type="evidence" value="ECO:0007669"/>
    <property type="project" value="TreeGrafter"/>
</dbReference>
<dbReference type="Proteomes" id="UP000231409">
    <property type="component" value="Unassembled WGS sequence"/>
</dbReference>
<feature type="domain" description="Saccharopine dehydrogenase NADP binding" evidence="2">
    <location>
        <begin position="17"/>
        <end position="147"/>
    </location>
</feature>
<dbReference type="SUPFAM" id="SSF51735">
    <property type="entry name" value="NAD(P)-binding Rossmann-fold domains"/>
    <property type="match status" value="1"/>
</dbReference>
<dbReference type="InterPro" id="IPR005097">
    <property type="entry name" value="Sacchrp_dh_NADP-bd"/>
</dbReference>
<dbReference type="RefSeq" id="WP_099613193.1">
    <property type="nucleotide sequence ID" value="NZ_KZ319367.1"/>
</dbReference>
<dbReference type="EMBL" id="NTFH01000003">
    <property type="protein sequence ID" value="PHQ16942.1"/>
    <property type="molecule type" value="Genomic_DNA"/>
</dbReference>
<dbReference type="GO" id="GO:0009247">
    <property type="term" value="P:glycolipid biosynthetic process"/>
    <property type="evidence" value="ECO:0007669"/>
    <property type="project" value="TreeGrafter"/>
</dbReference>
<name>A0A2G1UR40_9GAMM</name>